<dbReference type="InterPro" id="IPR017937">
    <property type="entry name" value="Thioredoxin_CS"/>
</dbReference>
<evidence type="ECO:0000256" key="7">
    <source>
        <dbReference type="PIRNR" id="PIRNR000077"/>
    </source>
</evidence>
<dbReference type="AlphaFoldDB" id="A0A1Y6CJK5"/>
<evidence type="ECO:0000313" key="12">
    <source>
        <dbReference type="Proteomes" id="UP000192907"/>
    </source>
</evidence>
<proteinExistence type="inferred from homology"/>
<dbReference type="GO" id="GO:0005737">
    <property type="term" value="C:cytoplasm"/>
    <property type="evidence" value="ECO:0007669"/>
    <property type="project" value="TreeGrafter"/>
</dbReference>
<dbReference type="NCBIfam" id="TIGR01068">
    <property type="entry name" value="thioredoxin"/>
    <property type="match status" value="1"/>
</dbReference>
<gene>
    <name evidence="11" type="ORF">SAMN06296036_12595</name>
</gene>
<evidence type="ECO:0000256" key="9">
    <source>
        <dbReference type="PIRSR" id="PIRSR000077-4"/>
    </source>
</evidence>
<evidence type="ECO:0000256" key="6">
    <source>
        <dbReference type="NCBIfam" id="TIGR01068"/>
    </source>
</evidence>
<feature type="site" description="Deprotonates C-terminal active site Cys" evidence="8">
    <location>
        <position position="27"/>
    </location>
</feature>
<dbReference type="RefSeq" id="WP_132324139.1">
    <property type="nucleotide sequence ID" value="NZ_FWZT01000025.1"/>
</dbReference>
<protein>
    <recommendedName>
        <fullName evidence="6 7">Thioredoxin</fullName>
    </recommendedName>
</protein>
<evidence type="ECO:0000256" key="2">
    <source>
        <dbReference type="ARBA" id="ARBA00022448"/>
    </source>
</evidence>
<name>A0A1Y6CJK5_9BACT</name>
<keyword evidence="4 9" id="KW-1015">Disulfide bond</keyword>
<feature type="active site" description="Nucleophile" evidence="8">
    <location>
        <position position="36"/>
    </location>
</feature>
<keyword evidence="12" id="KW-1185">Reference proteome</keyword>
<dbReference type="PANTHER" id="PTHR45663">
    <property type="entry name" value="GEO12009P1"/>
    <property type="match status" value="1"/>
</dbReference>
<evidence type="ECO:0000256" key="4">
    <source>
        <dbReference type="ARBA" id="ARBA00023157"/>
    </source>
</evidence>
<dbReference type="PRINTS" id="PR00421">
    <property type="entry name" value="THIOREDOXIN"/>
</dbReference>
<reference evidence="12" key="1">
    <citation type="submission" date="2017-04" db="EMBL/GenBank/DDBJ databases">
        <authorList>
            <person name="Varghese N."/>
            <person name="Submissions S."/>
        </authorList>
    </citation>
    <scope>NUCLEOTIDE SEQUENCE [LARGE SCALE GENOMIC DNA]</scope>
    <source>
        <strain evidence="12">RKEM611</strain>
    </source>
</reference>
<comment type="similarity">
    <text evidence="1 7">Belongs to the thioredoxin family.</text>
</comment>
<keyword evidence="2" id="KW-0813">Transport</keyword>
<evidence type="ECO:0000313" key="11">
    <source>
        <dbReference type="EMBL" id="SMF70139.1"/>
    </source>
</evidence>
<dbReference type="PROSITE" id="PS00194">
    <property type="entry name" value="THIOREDOXIN_1"/>
    <property type="match status" value="1"/>
</dbReference>
<dbReference type="Gene3D" id="3.40.30.10">
    <property type="entry name" value="Glutaredoxin"/>
    <property type="match status" value="1"/>
</dbReference>
<evidence type="ECO:0000256" key="8">
    <source>
        <dbReference type="PIRSR" id="PIRSR000077-1"/>
    </source>
</evidence>
<keyword evidence="3" id="KW-0249">Electron transport</keyword>
<feature type="site" description="Contributes to redox potential value" evidence="8">
    <location>
        <position position="35"/>
    </location>
</feature>
<dbReference type="InterPro" id="IPR036249">
    <property type="entry name" value="Thioredoxin-like_sf"/>
</dbReference>
<evidence type="ECO:0000256" key="1">
    <source>
        <dbReference type="ARBA" id="ARBA00008987"/>
    </source>
</evidence>
<feature type="site" description="Contributes to redox potential value" evidence="8">
    <location>
        <position position="34"/>
    </location>
</feature>
<feature type="domain" description="Thioredoxin" evidence="10">
    <location>
        <begin position="1"/>
        <end position="109"/>
    </location>
</feature>
<keyword evidence="5 9" id="KW-0676">Redox-active center</keyword>
<feature type="active site" description="Nucleophile" evidence="8">
    <location>
        <position position="33"/>
    </location>
</feature>
<evidence type="ECO:0000259" key="10">
    <source>
        <dbReference type="PROSITE" id="PS51352"/>
    </source>
</evidence>
<dbReference type="SUPFAM" id="SSF52833">
    <property type="entry name" value="Thioredoxin-like"/>
    <property type="match status" value="1"/>
</dbReference>
<dbReference type="OrthoDB" id="5294541at2"/>
<feature type="disulfide bond" description="Redox-active" evidence="9">
    <location>
        <begin position="33"/>
        <end position="36"/>
    </location>
</feature>
<dbReference type="PROSITE" id="PS51352">
    <property type="entry name" value="THIOREDOXIN_2"/>
    <property type="match status" value="1"/>
</dbReference>
<dbReference type="CDD" id="cd02947">
    <property type="entry name" value="TRX_family"/>
    <property type="match status" value="1"/>
</dbReference>
<organism evidence="11 12">
    <name type="scientific">Pseudobacteriovorax antillogorgiicola</name>
    <dbReference type="NCBI Taxonomy" id="1513793"/>
    <lineage>
        <taxon>Bacteria</taxon>
        <taxon>Pseudomonadati</taxon>
        <taxon>Bdellovibrionota</taxon>
        <taxon>Oligoflexia</taxon>
        <taxon>Oligoflexales</taxon>
        <taxon>Pseudobacteriovoracaceae</taxon>
        <taxon>Pseudobacteriovorax</taxon>
    </lineage>
</organism>
<dbReference type="InterPro" id="IPR005746">
    <property type="entry name" value="Thioredoxin"/>
</dbReference>
<evidence type="ECO:0000256" key="3">
    <source>
        <dbReference type="ARBA" id="ARBA00022982"/>
    </source>
</evidence>
<accession>A0A1Y6CJK5</accession>
<dbReference type="FunFam" id="3.40.30.10:FF:000001">
    <property type="entry name" value="Thioredoxin"/>
    <property type="match status" value="1"/>
</dbReference>
<dbReference type="Proteomes" id="UP000192907">
    <property type="component" value="Unassembled WGS sequence"/>
</dbReference>
<evidence type="ECO:0000256" key="5">
    <source>
        <dbReference type="ARBA" id="ARBA00023284"/>
    </source>
</evidence>
<dbReference type="EMBL" id="FWZT01000025">
    <property type="protein sequence ID" value="SMF70139.1"/>
    <property type="molecule type" value="Genomic_DNA"/>
</dbReference>
<dbReference type="PIRSF" id="PIRSF000077">
    <property type="entry name" value="Thioredoxin"/>
    <property type="match status" value="1"/>
</dbReference>
<dbReference type="PANTHER" id="PTHR45663:SF11">
    <property type="entry name" value="GEO12009P1"/>
    <property type="match status" value="1"/>
</dbReference>
<dbReference type="GO" id="GO:0015035">
    <property type="term" value="F:protein-disulfide reductase activity"/>
    <property type="evidence" value="ECO:0007669"/>
    <property type="project" value="UniProtKB-UniRule"/>
</dbReference>
<sequence length="110" mass="12265">MAGYVQEVSDADFESRVIENQRPCLVDFWAPWCGPCQMIGPVLDKLAQEFEGDVDIFKMNVDANSTVPQGMGVRSIPYLVTFKNGELKDTIVGAPDPQKLVDLMENLLEE</sequence>
<dbReference type="InterPro" id="IPR013766">
    <property type="entry name" value="Thioredoxin_domain"/>
</dbReference>
<dbReference type="STRING" id="1513793.SAMN06296036_12595"/>
<dbReference type="Pfam" id="PF00085">
    <property type="entry name" value="Thioredoxin"/>
    <property type="match status" value="1"/>
</dbReference>